<dbReference type="InterPro" id="IPR008969">
    <property type="entry name" value="CarboxyPept-like_regulatory"/>
</dbReference>
<proteinExistence type="predicted"/>
<dbReference type="EMBL" id="JAERQG010000001">
    <property type="protein sequence ID" value="MBL0764309.1"/>
    <property type="molecule type" value="Genomic_DNA"/>
</dbReference>
<reference evidence="2" key="1">
    <citation type="submission" date="2021-01" db="EMBL/GenBank/DDBJ databases">
        <title>Marivirga sp. nov., isolated from intertidal surface sediments.</title>
        <authorList>
            <person name="Zhang M."/>
        </authorList>
    </citation>
    <scope>NUCLEOTIDE SEQUENCE</scope>
    <source>
        <strain evidence="2">SM1354</strain>
    </source>
</reference>
<evidence type="ECO:0000256" key="1">
    <source>
        <dbReference type="SAM" id="SignalP"/>
    </source>
</evidence>
<keyword evidence="1" id="KW-0732">Signal</keyword>
<sequence length="257" mass="29230">MKKILLISAFLTIPCFSLLAQEALKGFILSKTDSTGVEGSHVYNLSNKEIAISNADGSFKLEASISDTLFISNVNFDNRTFIIKNLAPTIIYLEPSNIHLDEVVVNSLPKTASDFRKKVIGMGHQENEDFLPFAMQPAKPKAKIPPLYQEMKIVGLGFNKNYAPMIAIPIDWFAQKLNKKYQSEMKYYKLKAEKEDHIAADKKFNRSIVKELTGLEGEKLTRFIEFLDMDSGYVKRTSAYEIAVYIKEQFETYTDKK</sequence>
<dbReference type="AlphaFoldDB" id="A0A937AD11"/>
<evidence type="ECO:0000313" key="3">
    <source>
        <dbReference type="Proteomes" id="UP000642920"/>
    </source>
</evidence>
<dbReference type="Proteomes" id="UP000642920">
    <property type="component" value="Unassembled WGS sequence"/>
</dbReference>
<protein>
    <recommendedName>
        <fullName evidence="4">CarboxypepD_reg-like domain-containing protein</fullName>
    </recommendedName>
</protein>
<dbReference type="RefSeq" id="WP_201917774.1">
    <property type="nucleotide sequence ID" value="NZ_JAERQG010000001.1"/>
</dbReference>
<keyword evidence="3" id="KW-1185">Reference proteome</keyword>
<accession>A0A937AD11</accession>
<organism evidence="2 3">
    <name type="scientific">Marivirga atlantica</name>
    <dbReference type="NCBI Taxonomy" id="1548457"/>
    <lineage>
        <taxon>Bacteria</taxon>
        <taxon>Pseudomonadati</taxon>
        <taxon>Bacteroidota</taxon>
        <taxon>Cytophagia</taxon>
        <taxon>Cytophagales</taxon>
        <taxon>Marivirgaceae</taxon>
        <taxon>Marivirga</taxon>
    </lineage>
</organism>
<evidence type="ECO:0000313" key="2">
    <source>
        <dbReference type="EMBL" id="MBL0764309.1"/>
    </source>
</evidence>
<evidence type="ECO:0008006" key="4">
    <source>
        <dbReference type="Google" id="ProtNLM"/>
    </source>
</evidence>
<dbReference type="SUPFAM" id="SSF49464">
    <property type="entry name" value="Carboxypeptidase regulatory domain-like"/>
    <property type="match status" value="1"/>
</dbReference>
<gene>
    <name evidence="2" type="ORF">JKP34_03535</name>
</gene>
<feature type="chain" id="PRO_5037566930" description="CarboxypepD_reg-like domain-containing protein" evidence="1">
    <location>
        <begin position="21"/>
        <end position="257"/>
    </location>
</feature>
<comment type="caution">
    <text evidence="2">The sequence shown here is derived from an EMBL/GenBank/DDBJ whole genome shotgun (WGS) entry which is preliminary data.</text>
</comment>
<name>A0A937AD11_9BACT</name>
<feature type="signal peptide" evidence="1">
    <location>
        <begin position="1"/>
        <end position="20"/>
    </location>
</feature>